<evidence type="ECO:0000313" key="2">
    <source>
        <dbReference type="EMBL" id="KAJ1093199.1"/>
    </source>
</evidence>
<evidence type="ECO:0000256" key="1">
    <source>
        <dbReference type="SAM" id="MobiDB-lite"/>
    </source>
</evidence>
<keyword evidence="3" id="KW-1185">Reference proteome</keyword>
<sequence length="66" mass="7370">MSRHACASSAIERGLRPQEQHAEKFRNPHSRSSTGPAQGIGDPSDRDVMKGMANREKPYFILARYA</sequence>
<dbReference type="EMBL" id="JANPWB010000015">
    <property type="protein sequence ID" value="KAJ1093199.1"/>
    <property type="molecule type" value="Genomic_DNA"/>
</dbReference>
<reference evidence="2" key="1">
    <citation type="journal article" date="2022" name="bioRxiv">
        <title>Sequencing and chromosome-scale assembly of the giantPleurodeles waltlgenome.</title>
        <authorList>
            <person name="Brown T."/>
            <person name="Elewa A."/>
            <person name="Iarovenko S."/>
            <person name="Subramanian E."/>
            <person name="Araus A.J."/>
            <person name="Petzold A."/>
            <person name="Susuki M."/>
            <person name="Suzuki K.-i.T."/>
            <person name="Hayashi T."/>
            <person name="Toyoda A."/>
            <person name="Oliveira C."/>
            <person name="Osipova E."/>
            <person name="Leigh N.D."/>
            <person name="Simon A."/>
            <person name="Yun M.H."/>
        </authorList>
    </citation>
    <scope>NUCLEOTIDE SEQUENCE</scope>
    <source>
        <strain evidence="2">20211129_DDA</strain>
        <tissue evidence="2">Liver</tissue>
    </source>
</reference>
<feature type="compositionally biased region" description="Basic and acidic residues" evidence="1">
    <location>
        <begin position="43"/>
        <end position="52"/>
    </location>
</feature>
<protein>
    <submittedName>
        <fullName evidence="2">Uncharacterized protein</fullName>
    </submittedName>
</protein>
<dbReference type="AlphaFoldDB" id="A0AAV7LS60"/>
<name>A0AAV7LS60_PLEWA</name>
<evidence type="ECO:0000313" key="3">
    <source>
        <dbReference type="Proteomes" id="UP001066276"/>
    </source>
</evidence>
<proteinExistence type="predicted"/>
<comment type="caution">
    <text evidence="2">The sequence shown here is derived from an EMBL/GenBank/DDBJ whole genome shotgun (WGS) entry which is preliminary data.</text>
</comment>
<gene>
    <name evidence="2" type="ORF">NDU88_006306</name>
</gene>
<feature type="region of interest" description="Disordered" evidence="1">
    <location>
        <begin position="1"/>
        <end position="52"/>
    </location>
</feature>
<dbReference type="Proteomes" id="UP001066276">
    <property type="component" value="Chromosome 11"/>
</dbReference>
<accession>A0AAV7LS60</accession>
<feature type="compositionally biased region" description="Basic and acidic residues" evidence="1">
    <location>
        <begin position="13"/>
        <end position="26"/>
    </location>
</feature>
<organism evidence="2 3">
    <name type="scientific">Pleurodeles waltl</name>
    <name type="common">Iberian ribbed newt</name>
    <dbReference type="NCBI Taxonomy" id="8319"/>
    <lineage>
        <taxon>Eukaryota</taxon>
        <taxon>Metazoa</taxon>
        <taxon>Chordata</taxon>
        <taxon>Craniata</taxon>
        <taxon>Vertebrata</taxon>
        <taxon>Euteleostomi</taxon>
        <taxon>Amphibia</taxon>
        <taxon>Batrachia</taxon>
        <taxon>Caudata</taxon>
        <taxon>Salamandroidea</taxon>
        <taxon>Salamandridae</taxon>
        <taxon>Pleurodelinae</taxon>
        <taxon>Pleurodeles</taxon>
    </lineage>
</organism>